<name>A0AAV7XPL6_9NEOP</name>
<protein>
    <submittedName>
        <fullName evidence="1">Uncharacterized protein</fullName>
    </submittedName>
</protein>
<reference evidence="1" key="1">
    <citation type="submission" date="2022-12" db="EMBL/GenBank/DDBJ databases">
        <title>Chromosome-level genome assembly of the bean flower thrips Megalurothrips usitatus.</title>
        <authorList>
            <person name="Ma L."/>
            <person name="Liu Q."/>
            <person name="Li H."/>
            <person name="Cai W."/>
        </authorList>
    </citation>
    <scope>NUCLEOTIDE SEQUENCE</scope>
    <source>
        <strain evidence="1">Cailab_2022a</strain>
    </source>
</reference>
<proteinExistence type="predicted"/>
<dbReference type="Proteomes" id="UP001075354">
    <property type="component" value="Chromosome 5"/>
</dbReference>
<organism evidence="1 2">
    <name type="scientific">Megalurothrips usitatus</name>
    <name type="common">bean blossom thrips</name>
    <dbReference type="NCBI Taxonomy" id="439358"/>
    <lineage>
        <taxon>Eukaryota</taxon>
        <taxon>Metazoa</taxon>
        <taxon>Ecdysozoa</taxon>
        <taxon>Arthropoda</taxon>
        <taxon>Hexapoda</taxon>
        <taxon>Insecta</taxon>
        <taxon>Pterygota</taxon>
        <taxon>Neoptera</taxon>
        <taxon>Paraneoptera</taxon>
        <taxon>Thysanoptera</taxon>
        <taxon>Terebrantia</taxon>
        <taxon>Thripoidea</taxon>
        <taxon>Thripidae</taxon>
        <taxon>Megalurothrips</taxon>
    </lineage>
</organism>
<accession>A0AAV7XPL6</accession>
<sequence>MVRRARDLEEPESSQPWNCDSQDCEDFFRRSRSLTTCQSTVTNYSILEFTHRIRKIDFIQDSYLKLDGVVDFPSRQKAFRVSGAGPVFHSVLPEDYEIEAAVQSAFETALTKDSCVSTESCKTF</sequence>
<evidence type="ECO:0000313" key="1">
    <source>
        <dbReference type="EMBL" id="KAJ1528139.1"/>
    </source>
</evidence>
<comment type="caution">
    <text evidence="1">The sequence shown here is derived from an EMBL/GenBank/DDBJ whole genome shotgun (WGS) entry which is preliminary data.</text>
</comment>
<keyword evidence="2" id="KW-1185">Reference proteome</keyword>
<dbReference type="AlphaFoldDB" id="A0AAV7XPL6"/>
<evidence type="ECO:0000313" key="2">
    <source>
        <dbReference type="Proteomes" id="UP001075354"/>
    </source>
</evidence>
<gene>
    <name evidence="1" type="ORF">ONE63_008053</name>
</gene>
<dbReference type="EMBL" id="JAPTSV010000005">
    <property type="protein sequence ID" value="KAJ1528139.1"/>
    <property type="molecule type" value="Genomic_DNA"/>
</dbReference>